<feature type="transmembrane region" description="Helical" evidence="7">
    <location>
        <begin position="205"/>
        <end position="231"/>
    </location>
</feature>
<name>A0AAN9P6C9_CROPI</name>
<feature type="transmembrane region" description="Helical" evidence="7">
    <location>
        <begin position="123"/>
        <end position="143"/>
    </location>
</feature>
<evidence type="ECO:0000313" key="8">
    <source>
        <dbReference type="EMBL" id="KAK7287073.1"/>
    </source>
</evidence>
<comment type="similarity">
    <text evidence="2">Belongs to the TMEM14 family.</text>
</comment>
<evidence type="ECO:0000256" key="7">
    <source>
        <dbReference type="SAM" id="Phobius"/>
    </source>
</evidence>
<keyword evidence="11" id="KW-1185">Reference proteome</keyword>
<evidence type="ECO:0000313" key="10">
    <source>
        <dbReference type="EMBL" id="KAK7287075.1"/>
    </source>
</evidence>
<feature type="coiled-coil region" evidence="6">
    <location>
        <begin position="54"/>
        <end position="81"/>
    </location>
</feature>
<dbReference type="EMBL" id="JAYWIO010000001">
    <property type="protein sequence ID" value="KAK7287075.1"/>
    <property type="molecule type" value="Genomic_DNA"/>
</dbReference>
<keyword evidence="6" id="KW-0175">Coiled coil</keyword>
<evidence type="ECO:0000313" key="9">
    <source>
        <dbReference type="EMBL" id="KAK7287074.1"/>
    </source>
</evidence>
<keyword evidence="5 7" id="KW-0472">Membrane</keyword>
<evidence type="ECO:0000256" key="6">
    <source>
        <dbReference type="SAM" id="Coils"/>
    </source>
</evidence>
<protein>
    <submittedName>
        <fullName evidence="8">Uncharacterized protein</fullName>
    </submittedName>
</protein>
<dbReference type="InterPro" id="IPR044890">
    <property type="entry name" value="TMEM14_sf"/>
</dbReference>
<dbReference type="Proteomes" id="UP001372338">
    <property type="component" value="Unassembled WGS sequence"/>
</dbReference>
<dbReference type="AlphaFoldDB" id="A0AAN9P6C9"/>
<dbReference type="Pfam" id="PF03647">
    <property type="entry name" value="Tmemb_14"/>
    <property type="match status" value="1"/>
</dbReference>
<feature type="transmembrane region" description="Helical" evidence="7">
    <location>
        <begin position="149"/>
        <end position="168"/>
    </location>
</feature>
<evidence type="ECO:0000256" key="2">
    <source>
        <dbReference type="ARBA" id="ARBA00007590"/>
    </source>
</evidence>
<dbReference type="InterPro" id="IPR005349">
    <property type="entry name" value="TMEM14"/>
</dbReference>
<evidence type="ECO:0000256" key="5">
    <source>
        <dbReference type="ARBA" id="ARBA00023136"/>
    </source>
</evidence>
<evidence type="ECO:0000256" key="3">
    <source>
        <dbReference type="ARBA" id="ARBA00022692"/>
    </source>
</evidence>
<sequence length="232" mass="25399">MEHPEIDVKKEASDEANVGIEESQEAWQKALDTFREQALKFQGISHEAYSKKAIVILNDTAEQLKLQADKARQDLSVTAKELTEEGKEYLNTATVNSPEVKEIVETFTFPTDDFSKISGVRDFYVGVPYGLLLSLGGFLTFMVTGSISAIRFGVILGGVLLALSISSMKAYQKGQPSPRALKGQAAIASILFLREISSIGRGSSYFIALIMSSFLWRVSLGATWCGIGILYL</sequence>
<evidence type="ECO:0000256" key="1">
    <source>
        <dbReference type="ARBA" id="ARBA00004370"/>
    </source>
</evidence>
<dbReference type="EMBL" id="JAYWIO010000001">
    <property type="protein sequence ID" value="KAK7287073.1"/>
    <property type="molecule type" value="Genomic_DNA"/>
</dbReference>
<gene>
    <name evidence="8" type="ORF">RIF29_00086</name>
    <name evidence="9" type="ORF">RIF29_00088</name>
    <name evidence="10" type="ORF">RIF29_00090</name>
</gene>
<dbReference type="GO" id="GO:0009706">
    <property type="term" value="C:chloroplast inner membrane"/>
    <property type="evidence" value="ECO:0007669"/>
    <property type="project" value="TreeGrafter"/>
</dbReference>
<dbReference type="GO" id="GO:0015245">
    <property type="term" value="F:fatty acid transmembrane transporter activity"/>
    <property type="evidence" value="ECO:0007669"/>
    <property type="project" value="TreeGrafter"/>
</dbReference>
<evidence type="ECO:0000313" key="11">
    <source>
        <dbReference type="Proteomes" id="UP001372338"/>
    </source>
</evidence>
<keyword evidence="3 7" id="KW-0812">Transmembrane</keyword>
<keyword evidence="4 7" id="KW-1133">Transmembrane helix</keyword>
<dbReference type="PANTHER" id="PTHR12668">
    <property type="entry name" value="TRANSMEMBRANE PROTEIN 14, 15"/>
    <property type="match status" value="1"/>
</dbReference>
<evidence type="ECO:0000256" key="4">
    <source>
        <dbReference type="ARBA" id="ARBA00022989"/>
    </source>
</evidence>
<organism evidence="8 11">
    <name type="scientific">Crotalaria pallida</name>
    <name type="common">Smooth rattlebox</name>
    <name type="synonym">Crotalaria striata</name>
    <dbReference type="NCBI Taxonomy" id="3830"/>
    <lineage>
        <taxon>Eukaryota</taxon>
        <taxon>Viridiplantae</taxon>
        <taxon>Streptophyta</taxon>
        <taxon>Embryophyta</taxon>
        <taxon>Tracheophyta</taxon>
        <taxon>Spermatophyta</taxon>
        <taxon>Magnoliopsida</taxon>
        <taxon>eudicotyledons</taxon>
        <taxon>Gunneridae</taxon>
        <taxon>Pentapetalae</taxon>
        <taxon>rosids</taxon>
        <taxon>fabids</taxon>
        <taxon>Fabales</taxon>
        <taxon>Fabaceae</taxon>
        <taxon>Papilionoideae</taxon>
        <taxon>50 kb inversion clade</taxon>
        <taxon>genistoids sensu lato</taxon>
        <taxon>core genistoids</taxon>
        <taxon>Crotalarieae</taxon>
        <taxon>Crotalaria</taxon>
    </lineage>
</organism>
<comment type="subcellular location">
    <subcellularLocation>
        <location evidence="1">Membrane</location>
    </subcellularLocation>
</comment>
<accession>A0AAN9P6C9</accession>
<dbReference type="EMBL" id="JAYWIO010000001">
    <property type="protein sequence ID" value="KAK7287074.1"/>
    <property type="molecule type" value="Genomic_DNA"/>
</dbReference>
<dbReference type="Gene3D" id="1.10.10.1740">
    <property type="entry name" value="Transmembrane protein 14-like"/>
    <property type="match status" value="1"/>
</dbReference>
<proteinExistence type="inferred from homology"/>
<reference evidence="8 11" key="1">
    <citation type="submission" date="2024-01" db="EMBL/GenBank/DDBJ databases">
        <title>The genomes of 5 underutilized Papilionoideae crops provide insights into root nodulation and disease resistanc.</title>
        <authorList>
            <person name="Yuan L."/>
        </authorList>
    </citation>
    <scope>NUCLEOTIDE SEQUENCE [LARGE SCALE GENOMIC DNA]</scope>
    <source>
        <strain evidence="8">ZHUSHIDOU_FW_LH</strain>
        <tissue evidence="8">Leaf</tissue>
    </source>
</reference>
<dbReference type="PANTHER" id="PTHR12668:SF43">
    <property type="entry name" value="TRANSMEMBRANE PROTEIN 14 HOMOLOG"/>
    <property type="match status" value="1"/>
</dbReference>
<comment type="caution">
    <text evidence="8">The sequence shown here is derived from an EMBL/GenBank/DDBJ whole genome shotgun (WGS) entry which is preliminary data.</text>
</comment>